<dbReference type="EMBL" id="JACHBS010000001">
    <property type="protein sequence ID" value="MBB5617955.1"/>
    <property type="molecule type" value="Genomic_DNA"/>
</dbReference>
<feature type="domain" description="DUF7507" evidence="5">
    <location>
        <begin position="352"/>
        <end position="454"/>
    </location>
</feature>
<evidence type="ECO:0000259" key="5">
    <source>
        <dbReference type="Pfam" id="PF24346"/>
    </source>
</evidence>
<dbReference type="InterPro" id="IPR006946">
    <property type="entry name" value="DGR2-like_dom"/>
</dbReference>
<dbReference type="Gene3D" id="2.60.120.260">
    <property type="entry name" value="Galactose-binding domain-like"/>
    <property type="match status" value="1"/>
</dbReference>
<name>A0A840XA61_9MICO</name>
<reference evidence="6 7" key="1">
    <citation type="submission" date="2020-08" db="EMBL/GenBank/DDBJ databases">
        <title>Sequencing the genomes of 1000 actinobacteria strains.</title>
        <authorList>
            <person name="Klenk H.-P."/>
        </authorList>
    </citation>
    <scope>NUCLEOTIDE SEQUENCE [LARGE SCALE GENOMIC DNA]</scope>
    <source>
        <strain evidence="6 7">DSM 23889</strain>
    </source>
</reference>
<keyword evidence="2" id="KW-1133">Transmembrane helix</keyword>
<dbReference type="PANTHER" id="PTHR34819:SF5">
    <property type="entry name" value="CONSERVED REPEAT DOMAIN PROTEIN"/>
    <property type="match status" value="1"/>
</dbReference>
<proteinExistence type="predicted"/>
<comment type="caution">
    <text evidence="6">The sequence shown here is derived from an EMBL/GenBank/DDBJ whole genome shotgun (WGS) entry which is preliminary data.</text>
</comment>
<gene>
    <name evidence="6" type="ORF">BJ959_001451</name>
</gene>
<feature type="domain" description="DUF11" evidence="3">
    <location>
        <begin position="218"/>
        <end position="331"/>
    </location>
</feature>
<dbReference type="RefSeq" id="WP_165878986.1">
    <property type="nucleotide sequence ID" value="NZ_BAAANZ010000005.1"/>
</dbReference>
<feature type="region of interest" description="Disordered" evidence="1">
    <location>
        <begin position="587"/>
        <end position="611"/>
    </location>
</feature>
<dbReference type="NCBIfam" id="TIGR01451">
    <property type="entry name" value="B_ant_repeat"/>
    <property type="match status" value="1"/>
</dbReference>
<feature type="domain" description="DUF642" evidence="4">
    <location>
        <begin position="51"/>
        <end position="206"/>
    </location>
</feature>
<feature type="compositionally biased region" description="Acidic residues" evidence="1">
    <location>
        <begin position="595"/>
        <end position="605"/>
    </location>
</feature>
<dbReference type="AlphaFoldDB" id="A0A840XA61"/>
<dbReference type="Pfam" id="PF04862">
    <property type="entry name" value="DUF642"/>
    <property type="match status" value="1"/>
</dbReference>
<keyword evidence="2" id="KW-0812">Transmembrane</keyword>
<protein>
    <submittedName>
        <fullName evidence="6">Putative repeat protein (TIGR01451 family)</fullName>
    </submittedName>
</protein>
<dbReference type="InterPro" id="IPR047589">
    <property type="entry name" value="DUF11_rpt"/>
</dbReference>
<accession>A0A840XA61</accession>
<dbReference type="InterPro" id="IPR051172">
    <property type="entry name" value="Chlamydia_OmcB"/>
</dbReference>
<evidence type="ECO:0000259" key="4">
    <source>
        <dbReference type="Pfam" id="PF04862"/>
    </source>
</evidence>
<organism evidence="6 7">
    <name type="scientific">Microcella frigidaquae</name>
    <dbReference type="NCBI Taxonomy" id="424758"/>
    <lineage>
        <taxon>Bacteria</taxon>
        <taxon>Bacillati</taxon>
        <taxon>Actinomycetota</taxon>
        <taxon>Actinomycetes</taxon>
        <taxon>Micrococcales</taxon>
        <taxon>Microbacteriaceae</taxon>
        <taxon>Microcella</taxon>
    </lineage>
</organism>
<dbReference type="Proteomes" id="UP000552883">
    <property type="component" value="Unassembled WGS sequence"/>
</dbReference>
<dbReference type="Gene3D" id="2.60.40.740">
    <property type="match status" value="1"/>
</dbReference>
<dbReference type="InterPro" id="IPR055354">
    <property type="entry name" value="DUF7507"/>
</dbReference>
<feature type="domain" description="DUF7507" evidence="5">
    <location>
        <begin position="471"/>
        <end position="568"/>
    </location>
</feature>
<evidence type="ECO:0000259" key="3">
    <source>
        <dbReference type="Pfam" id="PF01345"/>
    </source>
</evidence>
<dbReference type="PANTHER" id="PTHR34819">
    <property type="entry name" value="LARGE CYSTEINE-RICH PERIPLASMIC PROTEIN OMCB"/>
    <property type="match status" value="1"/>
</dbReference>
<keyword evidence="7" id="KW-1185">Reference proteome</keyword>
<dbReference type="Pfam" id="PF01345">
    <property type="entry name" value="DUF11"/>
    <property type="match status" value="1"/>
</dbReference>
<evidence type="ECO:0000313" key="7">
    <source>
        <dbReference type="Proteomes" id="UP000552883"/>
    </source>
</evidence>
<evidence type="ECO:0000256" key="1">
    <source>
        <dbReference type="SAM" id="MobiDB-lite"/>
    </source>
</evidence>
<evidence type="ECO:0000313" key="6">
    <source>
        <dbReference type="EMBL" id="MBB5617955.1"/>
    </source>
</evidence>
<sequence>MQHYPNSRARRRAAAAAWAVTLGLAGVVVPTSPLSPAAALQSPTACAPVALENGSFETPSIAANSWSSVLESAVPGWETSATDNRIEIWRSPFQGVPVPQGSQFAEINANQRATMFQDIATTPGETIRWQVQHRGRTGVDVMEVRLGAPDTTLALQTTASTGLTWTTYSGLYTVPAGQTTTRLAFVSISSANGNATFGNFIDDVSVTSSACLVTTKSVDTSAASDPVRLGETLTYTIATRNDGGAAATGVVLSDVLPAGVTLVPGSLNSDLGTYDPATRELRVPVGAGATESSGGSLAVGASAAVSFSVVVDDVAALAGVENTATAQFTDTVTATAMTSTSNTTETAVAPDAPALSIVTTGTVSPAERQDAAAVGDTITWSYLVTNTGDVTLTDVGVIDTEGGTITCVPTTLAVDETATCTATAVRTVDAADLGAGSVANGAVARATPPFGAAAVESAESIATISTAALQPAITVAVTHENLSATDPGGTPIAGDRIRAWFTVTNAGNAPLDNVTVDDPVFGTVTCDAIALEPGAWTTCWAVDEYIVTDDDALAGTISRTVRAAGVSVVGVTDVVWDDELAALPVDSDLPTLPLPDDEGEGDASDDAALTGGGLAATGPSPALPLLLALALALSVAGALTLRSLRSRAAR</sequence>
<keyword evidence="2" id="KW-0472">Membrane</keyword>
<dbReference type="Pfam" id="PF24346">
    <property type="entry name" value="DUF7507"/>
    <property type="match status" value="2"/>
</dbReference>
<feature type="transmembrane region" description="Helical" evidence="2">
    <location>
        <begin position="622"/>
        <end position="641"/>
    </location>
</feature>
<dbReference type="InterPro" id="IPR001434">
    <property type="entry name" value="OmcB-like_DUF11"/>
</dbReference>
<evidence type="ECO:0000256" key="2">
    <source>
        <dbReference type="SAM" id="Phobius"/>
    </source>
</evidence>